<gene>
    <name evidence="2" type="ORF">AFUS01_LOCUS35707</name>
</gene>
<dbReference type="Proteomes" id="UP000708208">
    <property type="component" value="Unassembled WGS sequence"/>
</dbReference>
<reference evidence="2" key="1">
    <citation type="submission" date="2021-06" db="EMBL/GenBank/DDBJ databases">
        <authorList>
            <person name="Hodson N. C."/>
            <person name="Mongue J. A."/>
            <person name="Jaron S. K."/>
        </authorList>
    </citation>
    <scope>NUCLEOTIDE SEQUENCE</scope>
</reference>
<proteinExistence type="predicted"/>
<keyword evidence="3" id="KW-1185">Reference proteome</keyword>
<organism evidence="2 3">
    <name type="scientific">Allacma fusca</name>
    <dbReference type="NCBI Taxonomy" id="39272"/>
    <lineage>
        <taxon>Eukaryota</taxon>
        <taxon>Metazoa</taxon>
        <taxon>Ecdysozoa</taxon>
        <taxon>Arthropoda</taxon>
        <taxon>Hexapoda</taxon>
        <taxon>Collembola</taxon>
        <taxon>Symphypleona</taxon>
        <taxon>Sminthuridae</taxon>
        <taxon>Allacma</taxon>
    </lineage>
</organism>
<feature type="transmembrane region" description="Helical" evidence="1">
    <location>
        <begin position="223"/>
        <end position="244"/>
    </location>
</feature>
<protein>
    <submittedName>
        <fullName evidence="2">Uncharacterized protein</fullName>
    </submittedName>
</protein>
<keyword evidence="1" id="KW-1133">Transmembrane helix</keyword>
<accession>A0A8J2LNF9</accession>
<feature type="transmembrane region" description="Helical" evidence="1">
    <location>
        <begin position="169"/>
        <end position="190"/>
    </location>
</feature>
<evidence type="ECO:0000313" key="3">
    <source>
        <dbReference type="Proteomes" id="UP000708208"/>
    </source>
</evidence>
<evidence type="ECO:0000313" key="2">
    <source>
        <dbReference type="EMBL" id="CAG7825605.1"/>
    </source>
</evidence>
<feature type="transmembrane region" description="Helical" evidence="1">
    <location>
        <begin position="331"/>
        <end position="348"/>
    </location>
</feature>
<dbReference type="AlphaFoldDB" id="A0A8J2LNF9"/>
<keyword evidence="1" id="KW-0472">Membrane</keyword>
<name>A0A8J2LNF9_9HEXA</name>
<evidence type="ECO:0000256" key="1">
    <source>
        <dbReference type="SAM" id="Phobius"/>
    </source>
</evidence>
<comment type="caution">
    <text evidence="2">The sequence shown here is derived from an EMBL/GenBank/DDBJ whole genome shotgun (WGS) entry which is preliminary data.</text>
</comment>
<dbReference type="EMBL" id="CAJVCH010536910">
    <property type="protein sequence ID" value="CAG7825605.1"/>
    <property type="molecule type" value="Genomic_DNA"/>
</dbReference>
<keyword evidence="1" id="KW-0812">Transmembrane</keyword>
<feature type="transmembrane region" description="Helical" evidence="1">
    <location>
        <begin position="294"/>
        <end position="311"/>
    </location>
</feature>
<sequence length="417" mass="48589">MMWNKNLRESNFSSNLITRSVPYHPDNDPRNLKVLLTTHPWFRFYKCYFDFTYQLCIAPFRFQQQDSGEFKLVTSTSQKLIGNNFEDFKLKILFYIRTTFIAGWDYVQLGTDQISYFDLMFLVLLYIFDITTKSALWIHKNAFLEVFEELQGSPLLRLKSKWTCRRANILVYCICCTYLIPSVFYIALVLGVNPSDVQGLAEGIKTHTEACFNLSPEWEKSQFFIIFEMAATFITIYTSAFWHFSDVMVLVSTIFFHRLSSDFFEAIQRGDIADTDILPYYDSYKIINKKFNNAAGYVTCVFLTYPLSYYATHLVDMLNNSDVMNRFSMCIYLGNLSLTLFLGARIHLKGKILERWLRKNTVVPMLQQQLSLILFELKNEGIGIKGFFTITKEFGGEVVNLLLTLTIITIQFRMSTA</sequence>